<comment type="similarity">
    <text evidence="1 2">Belongs to the calycin superfamily. Lipocalin family.</text>
</comment>
<feature type="domain" description="Lipocalin/cytosolic fatty-acid binding" evidence="4">
    <location>
        <begin position="36"/>
        <end position="173"/>
    </location>
</feature>
<dbReference type="PANTHER" id="PTHR10612">
    <property type="entry name" value="APOLIPOPROTEIN D"/>
    <property type="match status" value="1"/>
</dbReference>
<accession>Q31E42</accession>
<dbReference type="InterPro" id="IPR012674">
    <property type="entry name" value="Calycin"/>
</dbReference>
<dbReference type="EMBL" id="CP000109">
    <property type="protein sequence ID" value="ABB42581.1"/>
    <property type="molecule type" value="Genomic_DNA"/>
</dbReference>
<evidence type="ECO:0000313" key="5">
    <source>
        <dbReference type="EMBL" id="ABB42581.1"/>
    </source>
</evidence>
<feature type="lipid moiety-binding region" description="N-palmitoyl cysteine" evidence="3">
    <location>
        <position position="22"/>
    </location>
</feature>
<dbReference type="GO" id="GO:0008289">
    <property type="term" value="F:lipid binding"/>
    <property type="evidence" value="ECO:0007669"/>
    <property type="project" value="UniProtKB-UniRule"/>
</dbReference>
<dbReference type="Pfam" id="PF08212">
    <property type="entry name" value="Lipocalin_2"/>
    <property type="match status" value="1"/>
</dbReference>
<dbReference type="GO" id="GO:0009279">
    <property type="term" value="C:cell outer membrane"/>
    <property type="evidence" value="ECO:0007669"/>
    <property type="project" value="UniProtKB-SubCell"/>
</dbReference>
<comment type="function">
    <text evidence="2">Involved in the storage or transport of lipids necessary for membrane maintenance under stressful conditions. Displays a binding preference for lysophospholipids.</text>
</comment>
<keyword evidence="2" id="KW-0472">Membrane</keyword>
<keyword evidence="2 3" id="KW-0449">Lipoprotein</keyword>
<comment type="subcellular location">
    <subcellularLocation>
        <location evidence="2">Cell outer membrane</location>
    </subcellularLocation>
</comment>
<dbReference type="CDD" id="cd19438">
    <property type="entry name" value="lipocalin_Blc-like"/>
    <property type="match status" value="1"/>
</dbReference>
<feature type="lipid moiety-binding region" description="S-diacylglycerol cysteine" evidence="3">
    <location>
        <position position="22"/>
    </location>
</feature>
<dbReference type="AlphaFoldDB" id="Q31E42"/>
<keyword evidence="3" id="KW-0564">Palmitate</keyword>
<dbReference type="HOGENOM" id="CLU_068449_3_0_6"/>
<organism evidence="5">
    <name type="scientific">Hydrogenovibrio crunogenus (strain DSM 25203 / XCL-2)</name>
    <name type="common">Thiomicrospira crunogena</name>
    <dbReference type="NCBI Taxonomy" id="317025"/>
    <lineage>
        <taxon>Bacteria</taxon>
        <taxon>Pseudomonadati</taxon>
        <taxon>Pseudomonadota</taxon>
        <taxon>Gammaproteobacteria</taxon>
        <taxon>Thiotrichales</taxon>
        <taxon>Piscirickettsiaceae</taxon>
        <taxon>Hydrogenovibrio</taxon>
    </lineage>
</organism>
<dbReference type="SUPFAM" id="SSF50814">
    <property type="entry name" value="Lipocalins"/>
    <property type="match status" value="1"/>
</dbReference>
<evidence type="ECO:0000259" key="4">
    <source>
        <dbReference type="Pfam" id="PF08212"/>
    </source>
</evidence>
<sequence length="182" mass="20811">MRFAHWLTRLLGLLSLSLLNGCTQPPEGVTPVRPFELQSYLGRWYEIARLDHSFEEGLTEVTATYTRREDGGVKVINRGWNREKNTWKEAIGKAYFLGSENVGSLKVSFFGPFYGGYHIAKLDPDYQMALIVGPSKDYAWVLARQKHPTQTQCALYFEAAKQLGIRKDQWIHVQPCQETNPS</sequence>
<gene>
    <name evidence="5" type="ordered locus">Tcr_1991</name>
</gene>
<dbReference type="InterPro" id="IPR002446">
    <property type="entry name" value="Lipocalin_bac"/>
</dbReference>
<feature type="chain" id="PRO_5013433687" description="Outer membrane lipoprotein Blc" evidence="2">
    <location>
        <begin position="21"/>
        <end position="182"/>
    </location>
</feature>
<dbReference type="InterPro" id="IPR022271">
    <property type="entry name" value="Lipocalin_ApoD"/>
</dbReference>
<evidence type="ECO:0000256" key="2">
    <source>
        <dbReference type="PIRNR" id="PIRNR036893"/>
    </source>
</evidence>
<dbReference type="eggNOG" id="COG3040">
    <property type="taxonomic scope" value="Bacteria"/>
</dbReference>
<keyword evidence="2" id="KW-0446">Lipid-binding</keyword>
<protein>
    <recommendedName>
        <fullName evidence="2">Outer membrane lipoprotein Blc</fullName>
    </recommendedName>
</protein>
<feature type="signal peptide" evidence="2">
    <location>
        <begin position="1"/>
        <end position="20"/>
    </location>
</feature>
<keyword evidence="2" id="KW-0998">Cell outer membrane</keyword>
<name>Q31E42_HYDCU</name>
<proteinExistence type="inferred from homology"/>
<dbReference type="OrthoDB" id="9793905at2"/>
<dbReference type="InterPro" id="IPR000566">
    <property type="entry name" value="Lipocln_cytosolic_FA-bd_dom"/>
</dbReference>
<keyword evidence="2" id="KW-0732">Signal</keyword>
<evidence type="ECO:0000256" key="1">
    <source>
        <dbReference type="ARBA" id="ARBA00006889"/>
    </source>
</evidence>
<dbReference type="PIRSF" id="PIRSF036893">
    <property type="entry name" value="Lipocalin_ApoD"/>
    <property type="match status" value="1"/>
</dbReference>
<dbReference type="InterPro" id="IPR047202">
    <property type="entry name" value="Lipocalin_Blc-like_dom"/>
</dbReference>
<dbReference type="STRING" id="317025.Tcr_1991"/>
<comment type="subunit">
    <text evidence="2">Homodimer.</text>
</comment>
<reference evidence="5" key="1">
    <citation type="submission" date="2006-07" db="EMBL/GenBank/DDBJ databases">
        <title>Complete sequence of Thiomicrospira crunogena XCL-2.</title>
        <authorList>
            <consortium name="US DOE Joint Genome Institute"/>
            <person name="Copeland A."/>
            <person name="Lucas S."/>
            <person name="Lapidus A."/>
            <person name="Barry K."/>
            <person name="Detter J.C."/>
            <person name="Glavina del Rio T."/>
            <person name="Hammon N."/>
            <person name="Israni S."/>
            <person name="Dalin E."/>
            <person name="Tice H."/>
            <person name="Pitluck S."/>
            <person name="Chain P."/>
            <person name="Malfatti S."/>
            <person name="Shin M."/>
            <person name="Vergez L."/>
            <person name="Schmutz J."/>
            <person name="Larimer F."/>
            <person name="Land M."/>
            <person name="Hauser L."/>
            <person name="Kyrpides N."/>
            <person name="Lykidis A."/>
            <person name="Scott K.M."/>
            <person name="Sievert S."/>
            <person name="Kerfeld C."/>
            <person name="Freyermuth S."/>
            <person name="Dobrinski K."/>
            <person name="Boller A."/>
            <person name="Fitzpatrick K."/>
            <person name="Thoma P."/>
            <person name="Moore J."/>
            <person name="Richardson P."/>
        </authorList>
    </citation>
    <scope>NUCLEOTIDE SEQUENCE</scope>
    <source>
        <strain evidence="5">XCL-2</strain>
    </source>
</reference>
<dbReference type="PANTHER" id="PTHR10612:SF34">
    <property type="entry name" value="APOLIPOPROTEIN D"/>
    <property type="match status" value="1"/>
</dbReference>
<dbReference type="GO" id="GO:0006950">
    <property type="term" value="P:response to stress"/>
    <property type="evidence" value="ECO:0007669"/>
    <property type="project" value="UniProtKB-ARBA"/>
</dbReference>
<dbReference type="PRINTS" id="PR01171">
    <property type="entry name" value="BCTLIPOCALIN"/>
</dbReference>
<evidence type="ECO:0000256" key="3">
    <source>
        <dbReference type="PIRSR" id="PIRSR036893-52"/>
    </source>
</evidence>
<dbReference type="Gene3D" id="2.40.128.20">
    <property type="match status" value="1"/>
</dbReference>
<dbReference type="KEGG" id="tcx:Tcr_1991"/>